<evidence type="ECO:0000256" key="1">
    <source>
        <dbReference type="SAM" id="MobiDB-lite"/>
    </source>
</evidence>
<accession>A0ABV3G5X5</accession>
<evidence type="ECO:0000259" key="2">
    <source>
        <dbReference type="Pfam" id="PF02470"/>
    </source>
</evidence>
<dbReference type="Pfam" id="PF11887">
    <property type="entry name" value="Mce4_CUP1"/>
    <property type="match status" value="1"/>
</dbReference>
<proteinExistence type="predicted"/>
<evidence type="ECO:0000313" key="4">
    <source>
        <dbReference type="EMBL" id="MEV0712895.1"/>
    </source>
</evidence>
<dbReference type="PANTHER" id="PTHR33371:SF19">
    <property type="entry name" value="MCE-FAMILY PROTEIN MCE4A"/>
    <property type="match status" value="1"/>
</dbReference>
<dbReference type="Pfam" id="PF02470">
    <property type="entry name" value="MlaD"/>
    <property type="match status" value="1"/>
</dbReference>
<dbReference type="InterPro" id="IPR024516">
    <property type="entry name" value="Mce_C"/>
</dbReference>
<dbReference type="InterPro" id="IPR003399">
    <property type="entry name" value="Mce/MlaD"/>
</dbReference>
<feature type="domain" description="Mce/MlaD" evidence="2">
    <location>
        <begin position="46"/>
        <end position="124"/>
    </location>
</feature>
<dbReference type="Proteomes" id="UP001551695">
    <property type="component" value="Unassembled WGS sequence"/>
</dbReference>
<dbReference type="InterPro" id="IPR052336">
    <property type="entry name" value="MlaD_Phospholipid_Transporter"/>
</dbReference>
<feature type="compositionally biased region" description="Low complexity" evidence="1">
    <location>
        <begin position="403"/>
        <end position="421"/>
    </location>
</feature>
<sequence>MTIIFESDDRHLSNAGLFVRGLAVLAVITATSTAMIARSEGAFTDTVAVTAMLVDVGDGLPTRSDVKYRGVLVGSVREVVPAAGGGPNTVRIDLLPDHVAGIPSTVTARVVPSNVFAVPSVQLIDNGPGATLSDGASIPEDHSRASVQLQTSLTALSHIVAAVGRPDSDPTVGIFETLERATSGRGREALAAATQLERIVRAYNAETTTDDEYSLLTGLSEAVHGLQQSAPDLLAALHDAVGPMRSVAQQRLRLAQLLTGADATTATVGTAMTNRTDTLIDLNSRMGPVLQILAAGSPNFVQMTTSQTRVARVFAHDFWNTDNQSGTAKVIVELTPHKQYTRTDCPRYGELAGASCENGPTAGPPVIGALDGPVSTAEQRQRLAERLGLPPESVGFAELFGLTGQEPAPPGTTGAPDTAPTSSPVPTAGEPR</sequence>
<comment type="caution">
    <text evidence="4">The sequence shown here is derived from an EMBL/GenBank/DDBJ whole genome shotgun (WGS) entry which is preliminary data.</text>
</comment>
<evidence type="ECO:0000313" key="5">
    <source>
        <dbReference type="Proteomes" id="UP001551695"/>
    </source>
</evidence>
<organism evidence="4 5">
    <name type="scientific">Nocardia aurea</name>
    <dbReference type="NCBI Taxonomy" id="2144174"/>
    <lineage>
        <taxon>Bacteria</taxon>
        <taxon>Bacillati</taxon>
        <taxon>Actinomycetota</taxon>
        <taxon>Actinomycetes</taxon>
        <taxon>Mycobacteriales</taxon>
        <taxon>Nocardiaceae</taxon>
        <taxon>Nocardia</taxon>
    </lineage>
</organism>
<gene>
    <name evidence="4" type="ORF">AB0I48_35610</name>
</gene>
<dbReference type="PANTHER" id="PTHR33371">
    <property type="entry name" value="INTERMEMBRANE PHOSPHOLIPID TRANSPORT SYSTEM BINDING PROTEIN MLAD-RELATED"/>
    <property type="match status" value="1"/>
</dbReference>
<protein>
    <submittedName>
        <fullName evidence="4">MCE family protein</fullName>
    </submittedName>
</protein>
<evidence type="ECO:0000259" key="3">
    <source>
        <dbReference type="Pfam" id="PF11887"/>
    </source>
</evidence>
<reference evidence="4 5" key="1">
    <citation type="submission" date="2024-06" db="EMBL/GenBank/DDBJ databases">
        <title>The Natural Products Discovery Center: Release of the First 8490 Sequenced Strains for Exploring Actinobacteria Biosynthetic Diversity.</title>
        <authorList>
            <person name="Kalkreuter E."/>
            <person name="Kautsar S.A."/>
            <person name="Yang D."/>
            <person name="Bader C.D."/>
            <person name="Teijaro C.N."/>
            <person name="Fluegel L."/>
            <person name="Davis C.M."/>
            <person name="Simpson J.R."/>
            <person name="Lauterbach L."/>
            <person name="Steele A.D."/>
            <person name="Gui C."/>
            <person name="Meng S."/>
            <person name="Li G."/>
            <person name="Viehrig K."/>
            <person name="Ye F."/>
            <person name="Su P."/>
            <person name="Kiefer A.F."/>
            <person name="Nichols A."/>
            <person name="Cepeda A.J."/>
            <person name="Yan W."/>
            <person name="Fan B."/>
            <person name="Jiang Y."/>
            <person name="Adhikari A."/>
            <person name="Zheng C.-J."/>
            <person name="Schuster L."/>
            <person name="Cowan T.M."/>
            <person name="Smanski M.J."/>
            <person name="Chevrette M.G."/>
            <person name="De Carvalho L.P.S."/>
            <person name="Shen B."/>
        </authorList>
    </citation>
    <scope>NUCLEOTIDE SEQUENCE [LARGE SCALE GENOMIC DNA]</scope>
    <source>
        <strain evidence="4 5">NPDC050403</strain>
    </source>
</reference>
<feature type="domain" description="Mammalian cell entry C-terminal" evidence="3">
    <location>
        <begin position="131"/>
        <end position="353"/>
    </location>
</feature>
<dbReference type="RefSeq" id="WP_357790292.1">
    <property type="nucleotide sequence ID" value="NZ_JBFAKC010000030.1"/>
</dbReference>
<keyword evidence="5" id="KW-1185">Reference proteome</keyword>
<dbReference type="EMBL" id="JBFAKC010000030">
    <property type="protein sequence ID" value="MEV0712895.1"/>
    <property type="molecule type" value="Genomic_DNA"/>
</dbReference>
<feature type="region of interest" description="Disordered" evidence="1">
    <location>
        <begin position="401"/>
        <end position="432"/>
    </location>
</feature>
<name>A0ABV3G5X5_9NOCA</name>